<sequence length="108" mass="12137">MTLPAIRRNSPPARDGFDAAQALAAQRLWQSVLLHAWLCSFRSPPILPDAEYRRAVDWFGSADFYTVCRLAGFEPSSVLPIWREKHAAFVAAGAPSYYLRRKGAEFLP</sequence>
<dbReference type="Proteomes" id="UP000596387">
    <property type="component" value="Chromosome"/>
</dbReference>
<reference evidence="1 2" key="1">
    <citation type="submission" date="2019-12" db="EMBL/GenBank/DDBJ databases">
        <title>Complete Genome Sequence of a Quorum-Sensing Bacterium,Rhodobacteraceae bacterium C31, Isolated from a marine microalgae symbiotic bacteria.</title>
        <authorList>
            <person name="Zhang Y."/>
        </authorList>
    </citation>
    <scope>NUCLEOTIDE SEQUENCE [LARGE SCALE GENOMIC DNA]</scope>
    <source>
        <strain evidence="1 2">C31</strain>
    </source>
</reference>
<keyword evidence="2" id="KW-1185">Reference proteome</keyword>
<dbReference type="RefSeq" id="WP_023848246.1">
    <property type="nucleotide sequence ID" value="NZ_CP047166.1"/>
</dbReference>
<dbReference type="EMBL" id="CP047166">
    <property type="protein sequence ID" value="QRF66361.1"/>
    <property type="molecule type" value="Genomic_DNA"/>
</dbReference>
<protein>
    <submittedName>
        <fullName evidence="1">Uncharacterized protein</fullName>
    </submittedName>
</protein>
<accession>A0ABX7F934</accession>
<name>A0ABX7F934_9RHOB</name>
<evidence type="ECO:0000313" key="2">
    <source>
        <dbReference type="Proteomes" id="UP000596387"/>
    </source>
</evidence>
<gene>
    <name evidence="1" type="ORF">GQA70_08595</name>
</gene>
<organism evidence="1 2">
    <name type="scientific">Ponticoccus alexandrii</name>
    <dbReference type="NCBI Taxonomy" id="1943633"/>
    <lineage>
        <taxon>Bacteria</taxon>
        <taxon>Pseudomonadati</taxon>
        <taxon>Pseudomonadota</taxon>
        <taxon>Alphaproteobacteria</taxon>
        <taxon>Rhodobacterales</taxon>
        <taxon>Roseobacteraceae</taxon>
        <taxon>Ponticoccus</taxon>
    </lineage>
</organism>
<evidence type="ECO:0000313" key="1">
    <source>
        <dbReference type="EMBL" id="QRF66361.1"/>
    </source>
</evidence>
<proteinExistence type="predicted"/>